<keyword evidence="1" id="KW-0812">Transmembrane</keyword>
<proteinExistence type="predicted"/>
<keyword evidence="1" id="KW-0472">Membrane</keyword>
<dbReference type="Proteomes" id="UP000307092">
    <property type="component" value="Unassembled WGS sequence"/>
</dbReference>
<sequence length="59" mass="6300">MFQTALPDTGVIAGMAASVLIGTCPILCPSGGFKQGFPLRRFGLPCLNLLRRNAFPFCL</sequence>
<organism evidence="2 3">
    <name type="scientific">Neisseria gonorrhoeae</name>
    <dbReference type="NCBI Taxonomy" id="485"/>
    <lineage>
        <taxon>Bacteria</taxon>
        <taxon>Pseudomonadati</taxon>
        <taxon>Pseudomonadota</taxon>
        <taxon>Betaproteobacteria</taxon>
        <taxon>Neisseriales</taxon>
        <taxon>Neisseriaceae</taxon>
        <taxon>Neisseria</taxon>
    </lineage>
</organism>
<dbReference type="AlphaFoldDB" id="A0AAX2TRP5"/>
<evidence type="ECO:0000313" key="2">
    <source>
        <dbReference type="EMBL" id="TJX06361.1"/>
    </source>
</evidence>
<keyword evidence="1" id="KW-1133">Transmembrane helix</keyword>
<comment type="caution">
    <text evidence="2">The sequence shown here is derived from an EMBL/GenBank/DDBJ whole genome shotgun (WGS) entry which is preliminary data.</text>
</comment>
<gene>
    <name evidence="2" type="ORF">E8M63_04060</name>
</gene>
<reference evidence="2 3" key="1">
    <citation type="submission" date="2019-04" db="EMBL/GenBank/DDBJ databases">
        <title>The CDC panel for molecular diagnostics of ciprofloxacin resistance and its use for research and clinical development.</title>
        <authorList>
            <person name="Liu H."/>
            <person name="Tang K."/>
            <person name="Pham C."/>
            <person name="Schmerer M."/>
        </authorList>
    </citation>
    <scope>NUCLEOTIDE SEQUENCE [LARGE SCALE GENOMIC DNA]</scope>
    <source>
        <strain evidence="2 3">LRRBGS_0742</strain>
    </source>
</reference>
<protein>
    <submittedName>
        <fullName evidence="2">Uncharacterized protein</fullName>
    </submittedName>
</protein>
<feature type="transmembrane region" description="Helical" evidence="1">
    <location>
        <begin position="12"/>
        <end position="33"/>
    </location>
</feature>
<dbReference type="EMBL" id="SUQX01000004">
    <property type="protein sequence ID" value="TJX06361.1"/>
    <property type="molecule type" value="Genomic_DNA"/>
</dbReference>
<evidence type="ECO:0000313" key="3">
    <source>
        <dbReference type="Proteomes" id="UP000307092"/>
    </source>
</evidence>
<evidence type="ECO:0000256" key="1">
    <source>
        <dbReference type="SAM" id="Phobius"/>
    </source>
</evidence>
<accession>A0AAX2TRP5</accession>
<name>A0AAX2TRP5_NEIGO</name>